<reference evidence="1 2" key="1">
    <citation type="journal article" date="2014" name="Genome Biol. Evol.">
        <title>The genome of the myxosporean Thelohanellus kitauei shows adaptations to nutrient acquisition within its fish host.</title>
        <authorList>
            <person name="Yang Y."/>
            <person name="Xiong J."/>
            <person name="Zhou Z."/>
            <person name="Huo F."/>
            <person name="Miao W."/>
            <person name="Ran C."/>
            <person name="Liu Y."/>
            <person name="Zhang J."/>
            <person name="Feng J."/>
            <person name="Wang M."/>
            <person name="Wang M."/>
            <person name="Wang L."/>
            <person name="Yao B."/>
        </authorList>
    </citation>
    <scope>NUCLEOTIDE SEQUENCE [LARGE SCALE GENOMIC DNA]</scope>
    <source>
        <strain evidence="1">Wuqing</strain>
    </source>
</reference>
<sequence>MTGSVRDIAFLAQQINLNIIVAYCFLDTEEFTIYLGADDSNEYFTKYNFILEEHAENRLHVIDDHFRLADLFVNFKPMGSEYLSRVYIIRYESLHSLNKILSTTVAVSIIVLSRQNDSKSDKLARVNLNGWRIVCPANIPKSMMIEDVLYDPSINETSFIAIENGITTFQPKSQVVFSNLNFKIFDDTHYIWYTSRE</sequence>
<comment type="caution">
    <text evidence="1">The sequence shown here is derived from an EMBL/GenBank/DDBJ whole genome shotgun (WGS) entry which is preliminary data.</text>
</comment>
<protein>
    <submittedName>
        <fullName evidence="1">Uncharacterized protein</fullName>
    </submittedName>
</protein>
<organism evidence="1 2">
    <name type="scientific">Thelohanellus kitauei</name>
    <name type="common">Myxosporean</name>
    <dbReference type="NCBI Taxonomy" id="669202"/>
    <lineage>
        <taxon>Eukaryota</taxon>
        <taxon>Metazoa</taxon>
        <taxon>Cnidaria</taxon>
        <taxon>Myxozoa</taxon>
        <taxon>Myxosporea</taxon>
        <taxon>Bivalvulida</taxon>
        <taxon>Platysporina</taxon>
        <taxon>Myxobolidae</taxon>
        <taxon>Thelohanellus</taxon>
    </lineage>
</organism>
<name>A0A0C2INL1_THEKT</name>
<keyword evidence="2" id="KW-1185">Reference proteome</keyword>
<dbReference type="EMBL" id="JWZT01003310">
    <property type="protein sequence ID" value="KII67074.1"/>
    <property type="molecule type" value="Genomic_DNA"/>
</dbReference>
<evidence type="ECO:0000313" key="2">
    <source>
        <dbReference type="Proteomes" id="UP000031668"/>
    </source>
</evidence>
<accession>A0A0C2INL1</accession>
<dbReference type="AlphaFoldDB" id="A0A0C2INL1"/>
<evidence type="ECO:0000313" key="1">
    <source>
        <dbReference type="EMBL" id="KII67074.1"/>
    </source>
</evidence>
<gene>
    <name evidence="1" type="ORF">RF11_00978</name>
</gene>
<proteinExistence type="predicted"/>
<dbReference type="Proteomes" id="UP000031668">
    <property type="component" value="Unassembled WGS sequence"/>
</dbReference>